<dbReference type="Proteomes" id="UP000236333">
    <property type="component" value="Unassembled WGS sequence"/>
</dbReference>
<evidence type="ECO:0000256" key="3">
    <source>
        <dbReference type="ARBA" id="ARBA00022968"/>
    </source>
</evidence>
<evidence type="ECO:0000256" key="7">
    <source>
        <dbReference type="SAM" id="SignalP"/>
    </source>
</evidence>
<name>A0A2J8AI73_9CHLO</name>
<dbReference type="EMBL" id="PGGS01000013">
    <property type="protein sequence ID" value="PNH12214.1"/>
    <property type="molecule type" value="Genomic_DNA"/>
</dbReference>
<evidence type="ECO:0000256" key="2">
    <source>
        <dbReference type="ARBA" id="ARBA00022692"/>
    </source>
</evidence>
<keyword evidence="7" id="KW-0732">Signal</keyword>
<keyword evidence="5" id="KW-0472">Membrane</keyword>
<reference evidence="8 9" key="1">
    <citation type="journal article" date="2017" name="Mol. Biol. Evol.">
        <title>The 4-celled Tetrabaena socialis nuclear genome reveals the essential components for genetic control of cell number at the origin of multicellularity in the volvocine lineage.</title>
        <authorList>
            <person name="Featherston J."/>
            <person name="Arakaki Y."/>
            <person name="Hanschen E.R."/>
            <person name="Ferris P.J."/>
            <person name="Michod R.E."/>
            <person name="Olson B.J.S.C."/>
            <person name="Nozaki H."/>
            <person name="Durand P.M."/>
        </authorList>
    </citation>
    <scope>NUCLEOTIDE SEQUENCE [LARGE SCALE GENOMIC DNA]</scope>
    <source>
        <strain evidence="8 9">NIES-571</strain>
    </source>
</reference>
<dbReference type="InterPro" id="IPR051292">
    <property type="entry name" value="Xyl/GlcA_transferase"/>
</dbReference>
<evidence type="ECO:0000256" key="6">
    <source>
        <dbReference type="ARBA" id="ARBA00023180"/>
    </source>
</evidence>
<dbReference type="PANTHER" id="PTHR12270">
    <property type="entry name" value="GLYCOSYLTRANSFERASE-RELATED"/>
    <property type="match status" value="1"/>
</dbReference>
<evidence type="ECO:0000313" key="9">
    <source>
        <dbReference type="Proteomes" id="UP000236333"/>
    </source>
</evidence>
<feature type="signal peptide" evidence="7">
    <location>
        <begin position="1"/>
        <end position="21"/>
    </location>
</feature>
<evidence type="ECO:0000313" key="8">
    <source>
        <dbReference type="EMBL" id="PNH12214.1"/>
    </source>
</evidence>
<dbReference type="GO" id="GO:0016020">
    <property type="term" value="C:membrane"/>
    <property type="evidence" value="ECO:0007669"/>
    <property type="project" value="UniProtKB-SubCell"/>
</dbReference>
<evidence type="ECO:0000256" key="4">
    <source>
        <dbReference type="ARBA" id="ARBA00022989"/>
    </source>
</evidence>
<dbReference type="GO" id="GO:0035269">
    <property type="term" value="P:protein O-linked glycosylation via mannose"/>
    <property type="evidence" value="ECO:0007669"/>
    <property type="project" value="TreeGrafter"/>
</dbReference>
<dbReference type="GO" id="GO:0042285">
    <property type="term" value="F:xylosyltransferase activity"/>
    <property type="evidence" value="ECO:0007669"/>
    <property type="project" value="TreeGrafter"/>
</dbReference>
<keyword evidence="3" id="KW-0735">Signal-anchor</keyword>
<evidence type="ECO:0000256" key="5">
    <source>
        <dbReference type="ARBA" id="ARBA00023136"/>
    </source>
</evidence>
<dbReference type="GO" id="GO:0015020">
    <property type="term" value="F:glucuronosyltransferase activity"/>
    <property type="evidence" value="ECO:0007669"/>
    <property type="project" value="TreeGrafter"/>
</dbReference>
<keyword evidence="4" id="KW-1133">Transmembrane helix</keyword>
<gene>
    <name evidence="8" type="ORF">TSOC_000896</name>
</gene>
<keyword evidence="6" id="KW-0325">Glycoprotein</keyword>
<protein>
    <submittedName>
        <fullName evidence="8">Glycosyltransferase-like protein LARGE</fullName>
    </submittedName>
</protein>
<accession>A0A2J8AI73</accession>
<comment type="subcellular location">
    <subcellularLocation>
        <location evidence="1">Membrane</location>
        <topology evidence="1">Single-pass type II membrane protein</topology>
    </subcellularLocation>
</comment>
<dbReference type="AlphaFoldDB" id="A0A2J8AI73"/>
<dbReference type="OrthoDB" id="411524at2759"/>
<feature type="chain" id="PRO_5014322239" evidence="7">
    <location>
        <begin position="22"/>
        <end position="436"/>
    </location>
</feature>
<sequence>MRLGLGAEWLGLLLLLGVSAGARGAAAAAANPQAEELLKAINAEYKFNRTSWDSSILNDAPSNLKLERILWTAQPRRFEFTVFTQLTLNRLPTLFNMCSSYTGPLSAAVYLALVQPDAQGGGALSSSNEAKVAEAVLQAESFFHRVESNGSICQLDLMLFSEVFDSDQAKLLYPVNYLRNYARMQVRTRLLAMIDVDMFMSTSLSQEMSQPASIQRYEELCAERRATVLPAFEPTKPGAVGKDMAMRISRVSKSELQTIHGRNKVTIQFKLRVFPRGHTPTDYLRWFATSEPYQVTYKRFYEPWFITCNEIMPWYDIEFRGYGMNKIVLIAALNYYNYTFWIHPSAWLVHNPHTDTDVRKMVARQASDVNKFKVKLQPNALYRKLTLLFGKAKRGMMRGTYDPKVDPRQLAVYDKVAWLRAPPQLVGSPTPESVFV</sequence>
<comment type="caution">
    <text evidence="8">The sequence shown here is derived from an EMBL/GenBank/DDBJ whole genome shotgun (WGS) entry which is preliminary data.</text>
</comment>
<dbReference type="PANTHER" id="PTHR12270:SF52">
    <property type="entry name" value="GLYCOSYLTRANSFERASE-LIKE PROTEIN GNT13-RELATED"/>
    <property type="match status" value="1"/>
</dbReference>
<keyword evidence="2" id="KW-0812">Transmembrane</keyword>
<evidence type="ECO:0000256" key="1">
    <source>
        <dbReference type="ARBA" id="ARBA00004606"/>
    </source>
</evidence>
<proteinExistence type="predicted"/>
<dbReference type="Pfam" id="PF13896">
    <property type="entry name" value="Glyco_transf_49"/>
    <property type="match status" value="1"/>
</dbReference>
<keyword evidence="9" id="KW-1185">Reference proteome</keyword>
<keyword evidence="8" id="KW-0808">Transferase</keyword>
<organism evidence="8 9">
    <name type="scientific">Tetrabaena socialis</name>
    <dbReference type="NCBI Taxonomy" id="47790"/>
    <lineage>
        <taxon>Eukaryota</taxon>
        <taxon>Viridiplantae</taxon>
        <taxon>Chlorophyta</taxon>
        <taxon>core chlorophytes</taxon>
        <taxon>Chlorophyceae</taxon>
        <taxon>CS clade</taxon>
        <taxon>Chlamydomonadales</taxon>
        <taxon>Tetrabaenaceae</taxon>
        <taxon>Tetrabaena</taxon>
    </lineage>
</organism>